<name>A0A7S4QIL2_9DINO</name>
<feature type="region of interest" description="Disordered" evidence="1">
    <location>
        <begin position="248"/>
        <end position="271"/>
    </location>
</feature>
<feature type="chain" id="PRO_5031387983" description="Apple domain-containing protein" evidence="2">
    <location>
        <begin position="22"/>
        <end position="271"/>
    </location>
</feature>
<evidence type="ECO:0008006" key="4">
    <source>
        <dbReference type="Google" id="ProtNLM"/>
    </source>
</evidence>
<sequence length="271" mass="29828">MAPSSFWVWVLALVPVALVWGSHDVTALLQHEATLAQAPPLTWESGKEAEVAVETGSMANTWIPCTIEKQKSTGFVEVRVNLGTCIGCETTFTVSESLLRKIELDNMEKFKEAQTRLMYDPAEALKVITELNRDADRRMRTRMYLNGNTTEEVRAFFAKKAMADRKRKEAKIRARGCPQGYQELDTVAKGPDTLGLSQRQPTVELCAAACDVQPGCMSFEWSIGGQVCSFNKVAKPDKRRHAADLMICGRPSGGQSQAAQAASEQPSVAKE</sequence>
<keyword evidence="2" id="KW-0732">Signal</keyword>
<evidence type="ECO:0000313" key="3">
    <source>
        <dbReference type="EMBL" id="CAE4584850.1"/>
    </source>
</evidence>
<evidence type="ECO:0000256" key="1">
    <source>
        <dbReference type="SAM" id="MobiDB-lite"/>
    </source>
</evidence>
<feature type="signal peptide" evidence="2">
    <location>
        <begin position="1"/>
        <end position="21"/>
    </location>
</feature>
<organism evidence="3">
    <name type="scientific">Alexandrium monilatum</name>
    <dbReference type="NCBI Taxonomy" id="311494"/>
    <lineage>
        <taxon>Eukaryota</taxon>
        <taxon>Sar</taxon>
        <taxon>Alveolata</taxon>
        <taxon>Dinophyceae</taxon>
        <taxon>Gonyaulacales</taxon>
        <taxon>Pyrocystaceae</taxon>
        <taxon>Alexandrium</taxon>
    </lineage>
</organism>
<protein>
    <recommendedName>
        <fullName evidence="4">Apple domain-containing protein</fullName>
    </recommendedName>
</protein>
<gene>
    <name evidence="3" type="ORF">AMON00008_LOCUS21074</name>
</gene>
<proteinExistence type="predicted"/>
<evidence type="ECO:0000256" key="2">
    <source>
        <dbReference type="SAM" id="SignalP"/>
    </source>
</evidence>
<dbReference type="EMBL" id="HBNR01030871">
    <property type="protein sequence ID" value="CAE4584850.1"/>
    <property type="molecule type" value="Transcribed_RNA"/>
</dbReference>
<accession>A0A7S4QIL2</accession>
<feature type="compositionally biased region" description="Low complexity" evidence="1">
    <location>
        <begin position="253"/>
        <end position="271"/>
    </location>
</feature>
<reference evidence="3" key="1">
    <citation type="submission" date="2021-01" db="EMBL/GenBank/DDBJ databases">
        <authorList>
            <person name="Corre E."/>
            <person name="Pelletier E."/>
            <person name="Niang G."/>
            <person name="Scheremetjew M."/>
            <person name="Finn R."/>
            <person name="Kale V."/>
            <person name="Holt S."/>
            <person name="Cochrane G."/>
            <person name="Meng A."/>
            <person name="Brown T."/>
            <person name="Cohen L."/>
        </authorList>
    </citation>
    <scope>NUCLEOTIDE SEQUENCE</scope>
    <source>
        <strain evidence="3">CCMP3105</strain>
    </source>
</reference>
<dbReference type="AlphaFoldDB" id="A0A7S4QIL2"/>